<organism evidence="5 6">
    <name type="scientific">Natranaerobius trueperi</name>
    <dbReference type="NCBI Taxonomy" id="759412"/>
    <lineage>
        <taxon>Bacteria</taxon>
        <taxon>Bacillati</taxon>
        <taxon>Bacillota</taxon>
        <taxon>Clostridia</taxon>
        <taxon>Natranaerobiales</taxon>
        <taxon>Natranaerobiaceae</taxon>
        <taxon>Natranaerobius</taxon>
    </lineage>
</organism>
<keyword evidence="2 5" id="KW-0413">Isomerase</keyword>
<protein>
    <submittedName>
        <fullName evidence="5">Ribose 5-phosphate isomerase B</fullName>
    </submittedName>
</protein>
<dbReference type="Proteomes" id="UP000214588">
    <property type="component" value="Unassembled WGS sequence"/>
</dbReference>
<feature type="binding site" evidence="4">
    <location>
        <position position="138"/>
    </location>
    <ligand>
        <name>D-ribulose 5-phosphate</name>
        <dbReference type="ChEBI" id="CHEBI:58121"/>
    </ligand>
</feature>
<dbReference type="Pfam" id="PF02502">
    <property type="entry name" value="LacAB_rpiB"/>
    <property type="match status" value="1"/>
</dbReference>
<sequence>MTKVIGVASDHGGYNLKQKVIDHLKDKGYQINDLGTYGLESVDYPDFAVKLADSIKEGEASLGILVCGTGIGISLSANKVPGIRAALCHDTFSAEMARRHNNANVLAMGERVIGSGLALKVVDTFLESEFDGGRHEKRVNKILEIEKKHKNF</sequence>
<evidence type="ECO:0000313" key="6">
    <source>
        <dbReference type="Proteomes" id="UP000214588"/>
    </source>
</evidence>
<gene>
    <name evidence="5" type="primary">rpiB</name>
    <name evidence="5" type="ORF">CDO51_02185</name>
</gene>
<dbReference type="PIRSF" id="PIRSF005384">
    <property type="entry name" value="RpiB_LacA_B"/>
    <property type="match status" value="1"/>
</dbReference>
<evidence type="ECO:0000256" key="1">
    <source>
        <dbReference type="ARBA" id="ARBA00008754"/>
    </source>
</evidence>
<dbReference type="GO" id="GO:0016861">
    <property type="term" value="F:intramolecular oxidoreductase activity, interconverting aldoses and ketoses"/>
    <property type="evidence" value="ECO:0007669"/>
    <property type="project" value="UniProtKB-ARBA"/>
</dbReference>
<feature type="binding site" evidence="4">
    <location>
        <begin position="10"/>
        <end position="11"/>
    </location>
    <ligand>
        <name>D-ribulose 5-phosphate</name>
        <dbReference type="ChEBI" id="CHEBI:58121"/>
    </ligand>
</feature>
<dbReference type="PANTHER" id="PTHR43732:SF1">
    <property type="entry name" value="RIBOSE 5-PHOSPHATE ISOMERASE"/>
    <property type="match status" value="1"/>
</dbReference>
<dbReference type="NCBIfam" id="NF004051">
    <property type="entry name" value="PRK05571.1"/>
    <property type="match status" value="1"/>
</dbReference>
<proteinExistence type="inferred from homology"/>
<keyword evidence="6" id="KW-1185">Reference proteome</keyword>
<name>A0A226C088_9FIRM</name>
<dbReference type="NCBIfam" id="TIGR01120">
    <property type="entry name" value="rpiB"/>
    <property type="match status" value="1"/>
</dbReference>
<dbReference type="PANTHER" id="PTHR43732">
    <property type="entry name" value="RIBOSE 5-PHOSPHATE ISOMERASE-RELATED"/>
    <property type="match status" value="1"/>
</dbReference>
<feature type="binding site" evidence="4">
    <location>
        <begin position="68"/>
        <end position="72"/>
    </location>
    <ligand>
        <name>D-ribulose 5-phosphate</name>
        <dbReference type="ChEBI" id="CHEBI:58121"/>
    </ligand>
</feature>
<dbReference type="RefSeq" id="WP_089022661.1">
    <property type="nucleotide sequence ID" value="NZ_NIQC01000003.1"/>
</dbReference>
<evidence type="ECO:0000313" key="5">
    <source>
        <dbReference type="EMBL" id="OWZ84591.1"/>
    </source>
</evidence>
<comment type="caution">
    <text evidence="5">The sequence shown here is derived from an EMBL/GenBank/DDBJ whole genome shotgun (WGS) entry which is preliminary data.</text>
</comment>
<dbReference type="NCBIfam" id="TIGR00689">
    <property type="entry name" value="rpiB_lacA_lacB"/>
    <property type="match status" value="1"/>
</dbReference>
<evidence type="ECO:0000256" key="2">
    <source>
        <dbReference type="ARBA" id="ARBA00023235"/>
    </source>
</evidence>
<accession>A0A226C088</accession>
<dbReference type="InterPro" id="IPR003500">
    <property type="entry name" value="RpiB_LacA_LacB"/>
</dbReference>
<dbReference type="SUPFAM" id="SSF89623">
    <property type="entry name" value="Ribose/Galactose isomerase RpiB/AlsB"/>
    <property type="match status" value="1"/>
</dbReference>
<comment type="similarity">
    <text evidence="1">Belongs to the LacAB/RpiB family.</text>
</comment>
<feature type="active site" description="Proton donor" evidence="3">
    <location>
        <position position="100"/>
    </location>
</feature>
<dbReference type="OrthoDB" id="1778624at2"/>
<reference evidence="5 6" key="1">
    <citation type="submission" date="2017-06" db="EMBL/GenBank/DDBJ databases">
        <title>Draft Genome Sequence of Natranaerobius trueperi halophilic, alkalithermophilic bacteria from soda lakes.</title>
        <authorList>
            <person name="Zhao B."/>
        </authorList>
    </citation>
    <scope>NUCLEOTIDE SEQUENCE [LARGE SCALE GENOMIC DNA]</scope>
    <source>
        <strain evidence="5 6">DSM 18760</strain>
    </source>
</reference>
<dbReference type="AlphaFoldDB" id="A0A226C088"/>
<dbReference type="GO" id="GO:0005975">
    <property type="term" value="P:carbohydrate metabolic process"/>
    <property type="evidence" value="ECO:0007669"/>
    <property type="project" value="InterPro"/>
</dbReference>
<evidence type="ECO:0000256" key="3">
    <source>
        <dbReference type="PIRSR" id="PIRSR005384-1"/>
    </source>
</evidence>
<dbReference type="InterPro" id="IPR004785">
    <property type="entry name" value="RpiB"/>
</dbReference>
<feature type="binding site" evidence="4">
    <location>
        <position position="134"/>
    </location>
    <ligand>
        <name>D-ribulose 5-phosphate</name>
        <dbReference type="ChEBI" id="CHEBI:58121"/>
    </ligand>
</feature>
<feature type="active site" description="Proton acceptor" evidence="3">
    <location>
        <position position="67"/>
    </location>
</feature>
<dbReference type="Gene3D" id="3.40.1400.10">
    <property type="entry name" value="Sugar-phosphate isomerase, RpiB/LacA/LacB"/>
    <property type="match status" value="1"/>
</dbReference>
<dbReference type="InterPro" id="IPR036569">
    <property type="entry name" value="RpiB_LacA_LacB_sf"/>
</dbReference>
<dbReference type="EMBL" id="NIQC01000003">
    <property type="protein sequence ID" value="OWZ84591.1"/>
    <property type="molecule type" value="Genomic_DNA"/>
</dbReference>
<feature type="binding site" evidence="4">
    <location>
        <position position="101"/>
    </location>
    <ligand>
        <name>D-ribulose 5-phosphate</name>
        <dbReference type="ChEBI" id="CHEBI:58121"/>
    </ligand>
</feature>
<dbReference type="InterPro" id="IPR051812">
    <property type="entry name" value="SPI_LacAB/RpiB"/>
</dbReference>
<feature type="binding site" evidence="4">
    <location>
        <position position="111"/>
    </location>
    <ligand>
        <name>D-ribulose 5-phosphate</name>
        <dbReference type="ChEBI" id="CHEBI:58121"/>
    </ligand>
</feature>
<evidence type="ECO:0000256" key="4">
    <source>
        <dbReference type="PIRSR" id="PIRSR005384-2"/>
    </source>
</evidence>